<comment type="caution">
    <text evidence="1">The sequence shown here is derived from an EMBL/GenBank/DDBJ whole genome shotgun (WGS) entry which is preliminary data.</text>
</comment>
<protein>
    <submittedName>
        <fullName evidence="1">Uncharacterized protein</fullName>
    </submittedName>
</protein>
<evidence type="ECO:0000313" key="2">
    <source>
        <dbReference type="Proteomes" id="UP001234178"/>
    </source>
</evidence>
<sequence length="115" mass="13274">MLLIPEQTSILNDAKILQHKELSDRFANVKSNLEFVAKEERAKKTRREKEEQSDWILKTKIREKAFAAGTDFVNDLVLEKGEVHKAIALADHHRMLLQNLALNQMIFLPTETMCS</sequence>
<organism evidence="1 2">
    <name type="scientific">Daphnia magna</name>
    <dbReference type="NCBI Taxonomy" id="35525"/>
    <lineage>
        <taxon>Eukaryota</taxon>
        <taxon>Metazoa</taxon>
        <taxon>Ecdysozoa</taxon>
        <taxon>Arthropoda</taxon>
        <taxon>Crustacea</taxon>
        <taxon>Branchiopoda</taxon>
        <taxon>Diplostraca</taxon>
        <taxon>Cladocera</taxon>
        <taxon>Anomopoda</taxon>
        <taxon>Daphniidae</taxon>
        <taxon>Daphnia</taxon>
    </lineage>
</organism>
<proteinExistence type="predicted"/>
<dbReference type="Proteomes" id="UP001234178">
    <property type="component" value="Unassembled WGS sequence"/>
</dbReference>
<accession>A0ABQ9ZJU9</accession>
<gene>
    <name evidence="1" type="ORF">OUZ56_025438</name>
</gene>
<dbReference type="EMBL" id="JAOYFB010000004">
    <property type="protein sequence ID" value="KAK4013204.1"/>
    <property type="molecule type" value="Genomic_DNA"/>
</dbReference>
<keyword evidence="2" id="KW-1185">Reference proteome</keyword>
<name>A0ABQ9ZJU9_9CRUS</name>
<evidence type="ECO:0000313" key="1">
    <source>
        <dbReference type="EMBL" id="KAK4013204.1"/>
    </source>
</evidence>
<reference evidence="1 2" key="1">
    <citation type="journal article" date="2023" name="Nucleic Acids Res.">
        <title>The hologenome of Daphnia magna reveals possible DNA methylation and microbiome-mediated evolution of the host genome.</title>
        <authorList>
            <person name="Chaturvedi A."/>
            <person name="Li X."/>
            <person name="Dhandapani V."/>
            <person name="Marshall H."/>
            <person name="Kissane S."/>
            <person name="Cuenca-Cambronero M."/>
            <person name="Asole G."/>
            <person name="Calvet F."/>
            <person name="Ruiz-Romero M."/>
            <person name="Marangio P."/>
            <person name="Guigo R."/>
            <person name="Rago D."/>
            <person name="Mirbahai L."/>
            <person name="Eastwood N."/>
            <person name="Colbourne J.K."/>
            <person name="Zhou J."/>
            <person name="Mallon E."/>
            <person name="Orsini L."/>
        </authorList>
    </citation>
    <scope>NUCLEOTIDE SEQUENCE [LARGE SCALE GENOMIC DNA]</scope>
    <source>
        <strain evidence="1">LRV0_1</strain>
    </source>
</reference>